<evidence type="ECO:0000313" key="8">
    <source>
        <dbReference type="Proteomes" id="UP000284006"/>
    </source>
</evidence>
<keyword evidence="8" id="KW-1185">Reference proteome</keyword>
<dbReference type="GO" id="GO:0009247">
    <property type="term" value="P:glycolipid biosynthetic process"/>
    <property type="evidence" value="ECO:0007669"/>
    <property type="project" value="InterPro"/>
</dbReference>
<dbReference type="SUPFAM" id="SSF53756">
    <property type="entry name" value="UDP-Glycosyltransferase/glycogen phosphorylase"/>
    <property type="match status" value="1"/>
</dbReference>
<keyword evidence="3" id="KW-0328">Glycosyltransferase</keyword>
<evidence type="ECO:0000256" key="3">
    <source>
        <dbReference type="ARBA" id="ARBA00022676"/>
    </source>
</evidence>
<proteinExistence type="inferred from homology"/>
<dbReference type="GO" id="GO:0016758">
    <property type="term" value="F:hexosyltransferase activity"/>
    <property type="evidence" value="ECO:0007669"/>
    <property type="project" value="InterPro"/>
</dbReference>
<evidence type="ECO:0000256" key="1">
    <source>
        <dbReference type="ARBA" id="ARBA00004370"/>
    </source>
</evidence>
<comment type="subcellular location">
    <subcellularLocation>
        <location evidence="1">Membrane</location>
    </subcellularLocation>
</comment>
<evidence type="ECO:0000259" key="6">
    <source>
        <dbReference type="Pfam" id="PF06925"/>
    </source>
</evidence>
<dbReference type="OrthoDB" id="9810950at2"/>
<gene>
    <name evidence="7" type="ORF">D3872_18685</name>
</gene>
<organism evidence="7 8">
    <name type="scientific">Massilia cavernae</name>
    <dbReference type="NCBI Taxonomy" id="2320864"/>
    <lineage>
        <taxon>Bacteria</taxon>
        <taxon>Pseudomonadati</taxon>
        <taxon>Pseudomonadota</taxon>
        <taxon>Betaproteobacteria</taxon>
        <taxon>Burkholderiales</taxon>
        <taxon>Oxalobacteraceae</taxon>
        <taxon>Telluria group</taxon>
        <taxon>Massilia</taxon>
    </lineage>
</organism>
<dbReference type="EMBL" id="QYUP01000145">
    <property type="protein sequence ID" value="RJG11600.1"/>
    <property type="molecule type" value="Genomic_DNA"/>
</dbReference>
<dbReference type="Gene3D" id="3.40.50.2000">
    <property type="entry name" value="Glycogen Phosphorylase B"/>
    <property type="match status" value="1"/>
</dbReference>
<name>A0A418XGL0_9BURK</name>
<dbReference type="AlphaFoldDB" id="A0A418XGL0"/>
<dbReference type="InterPro" id="IPR050519">
    <property type="entry name" value="Glycosyltransf_28_UgtP"/>
</dbReference>
<keyword evidence="4" id="KW-0808">Transferase</keyword>
<dbReference type="PANTHER" id="PTHR43025:SF3">
    <property type="entry name" value="MONOGALACTOSYLDIACYLGLYCEROL SYNTHASE 1, CHLOROPLASTIC"/>
    <property type="match status" value="1"/>
</dbReference>
<dbReference type="InterPro" id="IPR009695">
    <property type="entry name" value="Diacylglyc_glucosyltr_N"/>
</dbReference>
<dbReference type="PANTHER" id="PTHR43025">
    <property type="entry name" value="MONOGALACTOSYLDIACYLGLYCEROL SYNTHASE"/>
    <property type="match status" value="1"/>
</dbReference>
<comment type="similarity">
    <text evidence="2">Belongs to the glycosyltransferase 28 family.</text>
</comment>
<evidence type="ECO:0000256" key="2">
    <source>
        <dbReference type="ARBA" id="ARBA00006962"/>
    </source>
</evidence>
<reference evidence="7 8" key="1">
    <citation type="submission" date="2018-09" db="EMBL/GenBank/DDBJ databases">
        <authorList>
            <person name="Zhu H."/>
        </authorList>
    </citation>
    <scope>NUCLEOTIDE SEQUENCE [LARGE SCALE GENOMIC DNA]</scope>
    <source>
        <strain evidence="7 8">K1S02-61</strain>
    </source>
</reference>
<protein>
    <submittedName>
        <fullName evidence="7">Galactosyldiacylglycerol synthase</fullName>
    </submittedName>
</protein>
<dbReference type="Pfam" id="PF06925">
    <property type="entry name" value="MGDG_synth"/>
    <property type="match status" value="1"/>
</dbReference>
<feature type="domain" description="Glycosyl transferase family 28 C-terminal" evidence="5">
    <location>
        <begin position="208"/>
        <end position="356"/>
    </location>
</feature>
<sequence>MGKLKLLLVSASAGSGHTRAAEALRSHAYGANVAATHIDILNFVSPFLRTLYTDVYTWLVKRAPSLWSHVYRTTHQAKMDGKGHALRRWAERRNSARFRREIAHSSPDLIVCTHFLPADLLSHLITVGAVRCPVWVQVTDFDLHRMWVHQHMAGYFAPNEEVAFRLRQHGVPPDRIHVTGIPIMPAFSDHIDKAGCARELGLSPNRKTILLMGGGAGFGTVTQIAEHLLRAPGDFQIIAMAGRDDAVLASLRELAARHPGRLSPQGYTDTIERLMTCSDLVVTKPGGLTTSESLAIGLPMVVIAPIPGQEEQNANFLLERGAALKAFDLLTLEYRIGHLLAHPSKLEDMRVKAQALGNPAAASRVLATILRKTTE</sequence>
<evidence type="ECO:0000259" key="5">
    <source>
        <dbReference type="Pfam" id="PF04101"/>
    </source>
</evidence>
<evidence type="ECO:0000256" key="4">
    <source>
        <dbReference type="ARBA" id="ARBA00022679"/>
    </source>
</evidence>
<dbReference type="GO" id="GO:0016020">
    <property type="term" value="C:membrane"/>
    <property type="evidence" value="ECO:0007669"/>
    <property type="project" value="UniProtKB-SubCell"/>
</dbReference>
<accession>A0A418XGL0</accession>
<comment type="caution">
    <text evidence="7">The sequence shown here is derived from an EMBL/GenBank/DDBJ whole genome shotgun (WGS) entry which is preliminary data.</text>
</comment>
<dbReference type="Proteomes" id="UP000284006">
    <property type="component" value="Unassembled WGS sequence"/>
</dbReference>
<feature type="domain" description="Diacylglycerol glucosyltransferase N-terminal" evidence="6">
    <location>
        <begin position="17"/>
        <end position="183"/>
    </location>
</feature>
<dbReference type="Pfam" id="PF04101">
    <property type="entry name" value="Glyco_tran_28_C"/>
    <property type="match status" value="1"/>
</dbReference>
<evidence type="ECO:0000313" key="7">
    <source>
        <dbReference type="EMBL" id="RJG11600.1"/>
    </source>
</evidence>
<dbReference type="InterPro" id="IPR007235">
    <property type="entry name" value="Glyco_trans_28_C"/>
</dbReference>
<dbReference type="RefSeq" id="WP_119812234.1">
    <property type="nucleotide sequence ID" value="NZ_QYUP01000145.1"/>
</dbReference>